<sequence>MAASPTPPLLLTKRLNAFLHANTTPALPTLLLTTAHGKLLAHASPHAVALLRTHATVAASLLAIHTSSSVDLPSALPGARTPDHPGASSPIDDTEDDDDDDGDDGRDGVFDGRARGSHSRAPRGGHHDDDDEEPEDRARSRRRSATQPVKPVTITVQLSGGTVIIRRLRCGLLFVAIGPSAHEYYSTNHNNNHMTPDQRREQQQQQENGDVAGSPSEVESLVSAGGQTTSSLESVGAASVAMRRHAGDLARWLDDKLGTLQVPAEDGSIAAD</sequence>
<dbReference type="EMBL" id="JAQHRD010000010">
    <property type="protein sequence ID" value="KAJ6437748.1"/>
    <property type="molecule type" value="Genomic_DNA"/>
</dbReference>
<comment type="caution">
    <text evidence="2">The sequence shown here is derived from an EMBL/GenBank/DDBJ whole genome shotgun (WGS) entry which is preliminary data.</text>
</comment>
<evidence type="ECO:0000313" key="3">
    <source>
        <dbReference type="Proteomes" id="UP001163105"/>
    </source>
</evidence>
<proteinExistence type="predicted"/>
<feature type="region of interest" description="Disordered" evidence="1">
    <location>
        <begin position="73"/>
        <end position="148"/>
    </location>
</feature>
<accession>A0AB34FFD7</accession>
<feature type="compositionally biased region" description="Basic and acidic residues" evidence="1">
    <location>
        <begin position="105"/>
        <end position="114"/>
    </location>
</feature>
<protein>
    <submittedName>
        <fullName evidence="2">Ankyrin repeat domain-containing protein 50</fullName>
    </submittedName>
</protein>
<reference evidence="2" key="1">
    <citation type="submission" date="2023-01" db="EMBL/GenBank/DDBJ databases">
        <title>The growth and conidiation of Purpureocillium lavendulum are regulated by nitrogen source and histone H3K14 acetylation.</title>
        <authorList>
            <person name="Tang P."/>
            <person name="Han J."/>
            <person name="Zhang C."/>
            <person name="Tang P."/>
            <person name="Qi F."/>
            <person name="Zhang K."/>
            <person name="Liang L."/>
        </authorList>
    </citation>
    <scope>NUCLEOTIDE SEQUENCE</scope>
    <source>
        <strain evidence="2">YMF1.00683</strain>
    </source>
</reference>
<feature type="compositionally biased region" description="Acidic residues" evidence="1">
    <location>
        <begin position="92"/>
        <end position="104"/>
    </location>
</feature>
<feature type="compositionally biased region" description="Polar residues" evidence="1">
    <location>
        <begin position="186"/>
        <end position="195"/>
    </location>
</feature>
<evidence type="ECO:0000256" key="1">
    <source>
        <dbReference type="SAM" id="MobiDB-lite"/>
    </source>
</evidence>
<gene>
    <name evidence="2" type="ORF">O9K51_09576</name>
</gene>
<organism evidence="2 3">
    <name type="scientific">Purpureocillium lavendulum</name>
    <dbReference type="NCBI Taxonomy" id="1247861"/>
    <lineage>
        <taxon>Eukaryota</taxon>
        <taxon>Fungi</taxon>
        <taxon>Dikarya</taxon>
        <taxon>Ascomycota</taxon>
        <taxon>Pezizomycotina</taxon>
        <taxon>Sordariomycetes</taxon>
        <taxon>Hypocreomycetidae</taxon>
        <taxon>Hypocreales</taxon>
        <taxon>Ophiocordycipitaceae</taxon>
        <taxon>Purpureocillium</taxon>
    </lineage>
</organism>
<feature type="compositionally biased region" description="Basic residues" evidence="1">
    <location>
        <begin position="115"/>
        <end position="124"/>
    </location>
</feature>
<dbReference type="Proteomes" id="UP001163105">
    <property type="component" value="Unassembled WGS sequence"/>
</dbReference>
<evidence type="ECO:0000313" key="2">
    <source>
        <dbReference type="EMBL" id="KAJ6437748.1"/>
    </source>
</evidence>
<keyword evidence="3" id="KW-1185">Reference proteome</keyword>
<name>A0AB34FFD7_9HYPO</name>
<feature type="region of interest" description="Disordered" evidence="1">
    <location>
        <begin position="186"/>
        <end position="236"/>
    </location>
</feature>
<dbReference type="AlphaFoldDB" id="A0AB34FFD7"/>